<protein>
    <submittedName>
        <fullName evidence="1 2">Acetolactate synthase</fullName>
    </submittedName>
</protein>
<dbReference type="EMBL" id="KE525342">
    <property type="protein sequence ID" value="KFB48976.1"/>
    <property type="molecule type" value="Genomic_DNA"/>
</dbReference>
<dbReference type="EMBL" id="ATLV01023352">
    <property type="status" value="NOT_ANNOTATED_CDS"/>
    <property type="molecule type" value="Genomic_DNA"/>
</dbReference>
<dbReference type="VEuPathDB" id="VectorBase:ASIC016980"/>
<dbReference type="Proteomes" id="UP000030765">
    <property type="component" value="Unassembled WGS sequence"/>
</dbReference>
<gene>
    <name evidence="1" type="ORF">ZHAS_00016980</name>
</gene>
<dbReference type="AlphaFoldDB" id="A0A084WFI2"/>
<dbReference type="EnsemblMetazoa" id="ASIC016980-RA">
    <property type="protein sequence ID" value="ASIC016980-PA"/>
    <property type="gene ID" value="ASIC016980"/>
</dbReference>
<proteinExistence type="predicted"/>
<dbReference type="VEuPathDB" id="VectorBase:ASIS022292"/>
<name>A0A084WFI2_ANOSI</name>
<sequence length="79" mass="8970">MSGQCLCGCGSAVMWECKLRMMLSSPDDQTEYGMYTQRMLRFWYSLPSQQPGPSNVAQNQAVPKKYVLKVSFSLHEANE</sequence>
<reference evidence="1 3" key="1">
    <citation type="journal article" date="2014" name="BMC Genomics">
        <title>Genome sequence of Anopheles sinensis provides insight into genetics basis of mosquito competence for malaria parasites.</title>
        <authorList>
            <person name="Zhou D."/>
            <person name="Zhang D."/>
            <person name="Ding G."/>
            <person name="Shi L."/>
            <person name="Hou Q."/>
            <person name="Ye Y."/>
            <person name="Xu Y."/>
            <person name="Zhou H."/>
            <person name="Xiong C."/>
            <person name="Li S."/>
            <person name="Yu J."/>
            <person name="Hong S."/>
            <person name="Yu X."/>
            <person name="Zou P."/>
            <person name="Chen C."/>
            <person name="Chang X."/>
            <person name="Wang W."/>
            <person name="Lv Y."/>
            <person name="Sun Y."/>
            <person name="Ma L."/>
            <person name="Shen B."/>
            <person name="Zhu C."/>
        </authorList>
    </citation>
    <scope>NUCLEOTIDE SEQUENCE [LARGE SCALE GENOMIC DNA]</scope>
</reference>
<keyword evidence="3" id="KW-1185">Reference proteome</keyword>
<evidence type="ECO:0000313" key="2">
    <source>
        <dbReference type="EnsemblMetazoa" id="ASIC016980-PA"/>
    </source>
</evidence>
<organism evidence="1">
    <name type="scientific">Anopheles sinensis</name>
    <name type="common">Mosquito</name>
    <dbReference type="NCBI Taxonomy" id="74873"/>
    <lineage>
        <taxon>Eukaryota</taxon>
        <taxon>Metazoa</taxon>
        <taxon>Ecdysozoa</taxon>
        <taxon>Arthropoda</taxon>
        <taxon>Hexapoda</taxon>
        <taxon>Insecta</taxon>
        <taxon>Pterygota</taxon>
        <taxon>Neoptera</taxon>
        <taxon>Endopterygota</taxon>
        <taxon>Diptera</taxon>
        <taxon>Nematocera</taxon>
        <taxon>Culicoidea</taxon>
        <taxon>Culicidae</taxon>
        <taxon>Anophelinae</taxon>
        <taxon>Anopheles</taxon>
    </lineage>
</organism>
<accession>A0A084WFI2</accession>
<evidence type="ECO:0000313" key="3">
    <source>
        <dbReference type="Proteomes" id="UP000030765"/>
    </source>
</evidence>
<evidence type="ECO:0000313" key="1">
    <source>
        <dbReference type="EMBL" id="KFB48976.1"/>
    </source>
</evidence>
<reference evidence="2" key="2">
    <citation type="submission" date="2020-05" db="UniProtKB">
        <authorList>
            <consortium name="EnsemblMetazoa"/>
        </authorList>
    </citation>
    <scope>IDENTIFICATION</scope>
</reference>